<dbReference type="Pfam" id="PF01546">
    <property type="entry name" value="Peptidase_M20"/>
    <property type="match status" value="1"/>
</dbReference>
<evidence type="ECO:0000256" key="3">
    <source>
        <dbReference type="ARBA" id="ARBA00022723"/>
    </source>
</evidence>
<dbReference type="Gene3D" id="3.40.630.10">
    <property type="entry name" value="Zn peptidases"/>
    <property type="match status" value="1"/>
</dbReference>
<dbReference type="InterPro" id="IPR002933">
    <property type="entry name" value="Peptidase_M20"/>
</dbReference>
<dbReference type="AlphaFoldDB" id="A0A0M0BLF1"/>
<evidence type="ECO:0000256" key="1">
    <source>
        <dbReference type="ARBA" id="ARBA00001947"/>
    </source>
</evidence>
<comment type="similarity">
    <text evidence="2">Belongs to the peptidase M20A family.</text>
</comment>
<evidence type="ECO:0000313" key="7">
    <source>
        <dbReference type="EMBL" id="KON29229.1"/>
    </source>
</evidence>
<evidence type="ECO:0000256" key="5">
    <source>
        <dbReference type="ARBA" id="ARBA00022833"/>
    </source>
</evidence>
<comment type="cofactor">
    <cofactor evidence="1">
        <name>Zn(2+)</name>
        <dbReference type="ChEBI" id="CHEBI:29105"/>
    </cofactor>
</comment>
<gene>
    <name evidence="7" type="ORF">AC482_07115</name>
</gene>
<accession>A0A0M0BLF1</accession>
<dbReference type="InterPro" id="IPR050072">
    <property type="entry name" value="Peptidase_M20A"/>
</dbReference>
<evidence type="ECO:0000256" key="2">
    <source>
        <dbReference type="ARBA" id="ARBA00006247"/>
    </source>
</evidence>
<evidence type="ECO:0000259" key="6">
    <source>
        <dbReference type="Pfam" id="PF07687"/>
    </source>
</evidence>
<dbReference type="GO" id="GO:0016787">
    <property type="term" value="F:hydrolase activity"/>
    <property type="evidence" value="ECO:0007669"/>
    <property type="project" value="UniProtKB-KW"/>
</dbReference>
<dbReference type="GO" id="GO:0046872">
    <property type="term" value="F:metal ion binding"/>
    <property type="evidence" value="ECO:0007669"/>
    <property type="project" value="UniProtKB-KW"/>
</dbReference>
<sequence length="289" mass="31061">MKGSIASAIIAARALDEAGVRLRGDLLIHAVADEETGSEHGTRHLVEAGHESRDKVDMAVVGEGSVYKDRIYVRTAVRGLHWFRIVTRGKAVHSSRPQEGVNAVLKMCKVLLALDEHRFGFTPHGLLPDPTVAPGTLIEGGTKENVIPELCEAVCDVRVVPGMTSEGILDEVRSVIDALREADPAIDAEVSSVFWWPPSEIPTSEPVFKIARNAVKAAVGYELRPRGTSGSNDTAWLTNIAGVPALAFGPGDNYMSGAHGADEWVSIDRLVEFAKIYGLMAMEACGVEE</sequence>
<dbReference type="EMBL" id="LFWZ01000072">
    <property type="protein sequence ID" value="KON29229.1"/>
    <property type="molecule type" value="Genomic_DNA"/>
</dbReference>
<keyword evidence="4" id="KW-0378">Hydrolase</keyword>
<dbReference type="PANTHER" id="PTHR43808:SF8">
    <property type="entry name" value="PEPTIDASE M20 DIMERISATION DOMAIN-CONTAINING PROTEIN"/>
    <property type="match status" value="1"/>
</dbReference>
<dbReference type="SUPFAM" id="SSF55031">
    <property type="entry name" value="Bacterial exopeptidase dimerisation domain"/>
    <property type="match status" value="1"/>
</dbReference>
<feature type="domain" description="Peptidase M20 dimerisation" evidence="6">
    <location>
        <begin position="76"/>
        <end position="179"/>
    </location>
</feature>
<dbReference type="Gene3D" id="1.10.150.900">
    <property type="match status" value="1"/>
</dbReference>
<dbReference type="InterPro" id="IPR011650">
    <property type="entry name" value="Peptidase_M20_dimer"/>
</dbReference>
<evidence type="ECO:0000256" key="4">
    <source>
        <dbReference type="ARBA" id="ARBA00022801"/>
    </source>
</evidence>
<keyword evidence="5" id="KW-0862">Zinc</keyword>
<organism evidence="7 8">
    <name type="scientific">miscellaneous Crenarchaeota group-15 archaeon DG-45</name>
    <dbReference type="NCBI Taxonomy" id="1685127"/>
    <lineage>
        <taxon>Archaea</taxon>
        <taxon>Candidatus Bathyarchaeota</taxon>
        <taxon>MCG-15</taxon>
    </lineage>
</organism>
<keyword evidence="3" id="KW-0479">Metal-binding</keyword>
<dbReference type="InterPro" id="IPR036264">
    <property type="entry name" value="Bact_exopeptidase_dim_dom"/>
</dbReference>
<reference evidence="7 8" key="1">
    <citation type="submission" date="2015-06" db="EMBL/GenBank/DDBJ databases">
        <title>New insights into the roles of widespread benthic archaea in carbon and nitrogen cycling.</title>
        <authorList>
            <person name="Lazar C.S."/>
            <person name="Baker B.J."/>
            <person name="Seitz K.W."/>
            <person name="Hyde A.S."/>
            <person name="Dick G.J."/>
            <person name="Hinrichs K.-U."/>
            <person name="Teske A.P."/>
        </authorList>
    </citation>
    <scope>NUCLEOTIDE SEQUENCE [LARGE SCALE GENOMIC DNA]</scope>
    <source>
        <strain evidence="7">DG-45</strain>
    </source>
</reference>
<name>A0A0M0BLF1_9ARCH</name>
<comment type="caution">
    <text evidence="7">The sequence shown here is derived from an EMBL/GenBank/DDBJ whole genome shotgun (WGS) entry which is preliminary data.</text>
</comment>
<dbReference type="Gene3D" id="3.30.70.360">
    <property type="match status" value="1"/>
</dbReference>
<protein>
    <recommendedName>
        <fullName evidence="6">Peptidase M20 dimerisation domain-containing protein</fullName>
    </recommendedName>
</protein>
<dbReference type="SUPFAM" id="SSF53187">
    <property type="entry name" value="Zn-dependent exopeptidases"/>
    <property type="match status" value="1"/>
</dbReference>
<dbReference type="Proteomes" id="UP000037210">
    <property type="component" value="Unassembled WGS sequence"/>
</dbReference>
<dbReference type="Pfam" id="PF07687">
    <property type="entry name" value="M20_dimer"/>
    <property type="match status" value="1"/>
</dbReference>
<evidence type="ECO:0000313" key="8">
    <source>
        <dbReference type="Proteomes" id="UP000037210"/>
    </source>
</evidence>
<proteinExistence type="inferred from homology"/>
<dbReference type="PANTHER" id="PTHR43808">
    <property type="entry name" value="ACETYLORNITHINE DEACETYLASE"/>
    <property type="match status" value="1"/>
</dbReference>